<name>A0A382V538_9ZZZZ</name>
<proteinExistence type="predicted"/>
<evidence type="ECO:0000313" key="1">
    <source>
        <dbReference type="EMBL" id="SVD41676.1"/>
    </source>
</evidence>
<sequence length="177" mass="20317">MLNEYKKEFFNLDHDWGYVIYPKNISENIPVVLHFHGNRGYVKDGEADWLDEPKKQYFFKPVLDSGFAIAGCHATGNHWGRGSAIRANYKFFEQLKNNIELNLSNITTWGCGLGASAAWLTSIGELNPYVKNFISQQGVLNFESVIRREKFKDELIEAHNRDVSMDIKKAVQVFDPI</sequence>
<dbReference type="InterPro" id="IPR029058">
    <property type="entry name" value="AB_hydrolase_fold"/>
</dbReference>
<dbReference type="EMBL" id="UINC01149295">
    <property type="protein sequence ID" value="SVD41676.1"/>
    <property type="molecule type" value="Genomic_DNA"/>
</dbReference>
<dbReference type="AlphaFoldDB" id="A0A382V538"/>
<protein>
    <recommendedName>
        <fullName evidence="2">Peptidase S9 prolyl oligopeptidase catalytic domain-containing protein</fullName>
    </recommendedName>
</protein>
<gene>
    <name evidence="1" type="ORF">METZ01_LOCUS394530</name>
</gene>
<dbReference type="Gene3D" id="3.40.50.1820">
    <property type="entry name" value="alpha/beta hydrolase"/>
    <property type="match status" value="1"/>
</dbReference>
<accession>A0A382V538</accession>
<reference evidence="1" key="1">
    <citation type="submission" date="2018-05" db="EMBL/GenBank/DDBJ databases">
        <authorList>
            <person name="Lanie J.A."/>
            <person name="Ng W.-L."/>
            <person name="Kazmierczak K.M."/>
            <person name="Andrzejewski T.M."/>
            <person name="Davidsen T.M."/>
            <person name="Wayne K.J."/>
            <person name="Tettelin H."/>
            <person name="Glass J.I."/>
            <person name="Rusch D."/>
            <person name="Podicherti R."/>
            <person name="Tsui H.-C.T."/>
            <person name="Winkler M.E."/>
        </authorList>
    </citation>
    <scope>NUCLEOTIDE SEQUENCE</scope>
</reference>
<feature type="non-terminal residue" evidence="1">
    <location>
        <position position="177"/>
    </location>
</feature>
<dbReference type="SUPFAM" id="SSF53474">
    <property type="entry name" value="alpha/beta-Hydrolases"/>
    <property type="match status" value="1"/>
</dbReference>
<organism evidence="1">
    <name type="scientific">marine metagenome</name>
    <dbReference type="NCBI Taxonomy" id="408172"/>
    <lineage>
        <taxon>unclassified sequences</taxon>
        <taxon>metagenomes</taxon>
        <taxon>ecological metagenomes</taxon>
    </lineage>
</organism>
<evidence type="ECO:0008006" key="2">
    <source>
        <dbReference type="Google" id="ProtNLM"/>
    </source>
</evidence>